<reference evidence="1 2" key="1">
    <citation type="submission" date="2015-06" db="EMBL/GenBank/DDBJ databases">
        <authorList>
            <person name="Hoefler B.C."/>
            <person name="Straight P.D."/>
        </authorList>
    </citation>
    <scope>NUCLEOTIDE SEQUENCE [LARGE SCALE GENOMIC DNA]</scope>
    <source>
        <strain evidence="1 2">Riq4</strain>
    </source>
</reference>
<dbReference type="Proteomes" id="UP000036955">
    <property type="component" value="Unassembled WGS sequence"/>
</dbReference>
<dbReference type="EMBL" id="LFQK01000004">
    <property type="protein sequence ID" value="KNH29506.1"/>
    <property type="molecule type" value="Genomic_DNA"/>
</dbReference>
<dbReference type="OrthoDB" id="1269301at2"/>
<gene>
    <name evidence="1" type="ORF">ACS77_02165</name>
</gene>
<evidence type="ECO:0000313" key="1">
    <source>
        <dbReference type="EMBL" id="KNH29506.1"/>
    </source>
</evidence>
<evidence type="ECO:0000313" key="2">
    <source>
        <dbReference type="Proteomes" id="UP000036955"/>
    </source>
</evidence>
<comment type="caution">
    <text evidence="1">The sequence shown here is derived from an EMBL/GenBank/DDBJ whole genome shotgun (WGS) entry which is preliminary data.</text>
</comment>
<organism evidence="1 2">
    <name type="scientific">Pseudomonas syringae</name>
    <dbReference type="NCBI Taxonomy" id="317"/>
    <lineage>
        <taxon>Bacteria</taxon>
        <taxon>Pseudomonadati</taxon>
        <taxon>Pseudomonadota</taxon>
        <taxon>Gammaproteobacteria</taxon>
        <taxon>Pseudomonadales</taxon>
        <taxon>Pseudomonadaceae</taxon>
        <taxon>Pseudomonas</taxon>
    </lineage>
</organism>
<accession>A0A0L1MM74</accession>
<sequence>MLTSYATPLTRADFEARLGYSAEQCRMGLIHFAKGLRGTESLTQVRCLPNGRIDLLSIDEAARLHANMMYQMRNFTPSVAEEGIE</sequence>
<dbReference type="AlphaFoldDB" id="A0A0L1MM74"/>
<dbReference type="NCBIfam" id="NF041811">
    <property type="entry name" value="Avs1c"/>
    <property type="match status" value="1"/>
</dbReference>
<dbReference type="PATRIC" id="fig|317.197.peg.3788"/>
<protein>
    <submittedName>
        <fullName evidence="1">Uncharacterized protein</fullName>
    </submittedName>
</protein>
<proteinExistence type="predicted"/>
<name>A0A0L1MM74_PSESX</name>